<evidence type="ECO:0008006" key="3">
    <source>
        <dbReference type="Google" id="ProtNLM"/>
    </source>
</evidence>
<reference evidence="1 2" key="1">
    <citation type="journal article" date="1992" name="Lakartidningen">
        <title>[Penicillin V and not amoxicillin is the first choice preparation in acute otitis].</title>
        <authorList>
            <person name="Kamme C."/>
            <person name="Lundgren K."/>
            <person name="Prellner K."/>
        </authorList>
    </citation>
    <scope>NUCLEOTIDE SEQUENCE [LARGE SCALE GENOMIC DNA]</scope>
    <source>
        <strain evidence="1 2">PC2777IV</strain>
    </source>
</reference>
<dbReference type="AlphaFoldDB" id="A0A5C8G5H6"/>
<dbReference type="OrthoDB" id="9969459at2"/>
<protein>
    <recommendedName>
        <fullName evidence="3">Lipoprotein</fullName>
    </recommendedName>
</protein>
<dbReference type="RefSeq" id="WP_147528729.1">
    <property type="nucleotide sequence ID" value="NZ_SAYJ01000013.1"/>
</dbReference>
<comment type="caution">
    <text evidence="1">The sequence shown here is derived from an EMBL/GenBank/DDBJ whole genome shotgun (WGS) entry which is preliminary data.</text>
</comment>
<proteinExistence type="predicted"/>
<evidence type="ECO:0000313" key="2">
    <source>
        <dbReference type="Proteomes" id="UP000325013"/>
    </source>
</evidence>
<organism evidence="1 2">
    <name type="scientific">Brachyspira aalborgi</name>
    <dbReference type="NCBI Taxonomy" id="29522"/>
    <lineage>
        <taxon>Bacteria</taxon>
        <taxon>Pseudomonadati</taxon>
        <taxon>Spirochaetota</taxon>
        <taxon>Spirochaetia</taxon>
        <taxon>Brachyspirales</taxon>
        <taxon>Brachyspiraceae</taxon>
        <taxon>Brachyspira</taxon>
    </lineage>
</organism>
<accession>A0A5C8G5H6</accession>
<dbReference type="Proteomes" id="UP000325013">
    <property type="component" value="Unassembled WGS sequence"/>
</dbReference>
<gene>
    <name evidence="1" type="ORF">EPJ67_05515</name>
</gene>
<dbReference type="PROSITE" id="PS51257">
    <property type="entry name" value="PROKAR_LIPOPROTEIN"/>
    <property type="match status" value="1"/>
</dbReference>
<dbReference type="EMBL" id="SAYJ01000013">
    <property type="protein sequence ID" value="TXJ57302.1"/>
    <property type="molecule type" value="Genomic_DNA"/>
</dbReference>
<sequence>MLRKILLSSILILVVGCSKSIKDGVYRGVINGENREFVINKNKLDYIYVKANSTNYYSKINDKNKEDKDIVYYLNEKGEEKIKSYLGVKQTNDNSIVVYAFETVKYRRDLNNFSLAYRAGLADAKSFNAMTTIYSVDINEPLIFEKVEEK</sequence>
<name>A0A5C8G5H6_9SPIR</name>
<evidence type="ECO:0000313" key="1">
    <source>
        <dbReference type="EMBL" id="TXJ57302.1"/>
    </source>
</evidence>